<dbReference type="InterPro" id="IPR019147">
    <property type="entry name" value="SWAP_N_domain"/>
</dbReference>
<reference evidence="9" key="1">
    <citation type="submission" date="2022-07" db="EMBL/GenBank/DDBJ databases">
        <title>Phylogenomic reconstructions and comparative analyses of Kickxellomycotina fungi.</title>
        <authorList>
            <person name="Reynolds N.K."/>
            <person name="Stajich J.E."/>
            <person name="Barry K."/>
            <person name="Grigoriev I.V."/>
            <person name="Crous P."/>
            <person name="Smith M.E."/>
        </authorList>
    </citation>
    <scope>NUCLEOTIDE SEQUENCE</scope>
    <source>
        <strain evidence="9">NBRC 100468</strain>
    </source>
</reference>
<dbReference type="GO" id="GO:0000395">
    <property type="term" value="P:mRNA 5'-splice site recognition"/>
    <property type="evidence" value="ECO:0007669"/>
    <property type="project" value="TreeGrafter"/>
</dbReference>
<evidence type="ECO:0000313" key="10">
    <source>
        <dbReference type="Proteomes" id="UP001150538"/>
    </source>
</evidence>
<evidence type="ECO:0000256" key="3">
    <source>
        <dbReference type="ARBA" id="ARBA00022884"/>
    </source>
</evidence>
<accession>A0A9W7ZYW7</accession>
<evidence type="ECO:0000256" key="1">
    <source>
        <dbReference type="ARBA" id="ARBA00022664"/>
    </source>
</evidence>
<protein>
    <recommendedName>
        <fullName evidence="8">SURP motif domain-containing protein</fullName>
    </recommendedName>
</protein>
<keyword evidence="4" id="KW-0805">Transcription regulation</keyword>
<evidence type="ECO:0000256" key="2">
    <source>
        <dbReference type="ARBA" id="ARBA00022737"/>
    </source>
</evidence>
<dbReference type="Gene3D" id="1.10.10.790">
    <property type="entry name" value="Surp module"/>
    <property type="match status" value="2"/>
</dbReference>
<dbReference type="InterPro" id="IPR040397">
    <property type="entry name" value="SWAP"/>
</dbReference>
<dbReference type="InterPro" id="IPR000061">
    <property type="entry name" value="Surp"/>
</dbReference>
<sequence>MPKQRILHKKQLQSRTKDKDESFGHIFIFGYQARLYQQKSQDHATLGESKIRLIPLHGADDSDDTVWANRYDVRHHLNSWMPGSSTNEDSRRLINNLIPPPNDLDSKRFKDLDLDEEEDTFYMDDTERQIYLNEINASNETSNSGPKKGNEIGFDYTNVKTEECASKHNHGTETPDGSGGSSAVKIPFSVPKDMVTPTTQRQFEIIERTAKFINSRESAEMSTKMEITLQVKQANNPDFAFLNRSGELHPFYQHIIKLLQLGVYGYSEDQNESDEESPKSETANPTNATEEENSGTKYKDEQIARRPLQESVTIPSDVAIPDTDMKLLADNAARMVSRGGSDGSSIEFKLRLEKAGNSLYKFLSPASEFHPYYTFVKEAFLNGKVPEIKHNSPDTKSPPDEKIKAERRKRMQLFLSRKRSKKE</sequence>
<dbReference type="PANTHER" id="PTHR13161">
    <property type="entry name" value="SPLICING FACTOR SUPPRESSOR OF WHITE APRICOT"/>
    <property type="match status" value="1"/>
</dbReference>
<keyword evidence="5" id="KW-0804">Transcription</keyword>
<comment type="caution">
    <text evidence="9">The sequence shown here is derived from an EMBL/GenBank/DDBJ whole genome shotgun (WGS) entry which is preliminary data.</text>
</comment>
<dbReference type="PROSITE" id="PS50128">
    <property type="entry name" value="SURP"/>
    <property type="match status" value="2"/>
</dbReference>
<feature type="region of interest" description="Disordered" evidence="7">
    <location>
        <begin position="386"/>
        <end position="423"/>
    </location>
</feature>
<evidence type="ECO:0000256" key="5">
    <source>
        <dbReference type="ARBA" id="ARBA00023163"/>
    </source>
</evidence>
<proteinExistence type="predicted"/>
<feature type="compositionally biased region" description="Basic and acidic residues" evidence="7">
    <location>
        <begin position="386"/>
        <end position="404"/>
    </location>
</feature>
<keyword evidence="6" id="KW-0508">mRNA splicing</keyword>
<dbReference type="OrthoDB" id="447637at2759"/>
<evidence type="ECO:0000256" key="4">
    <source>
        <dbReference type="ARBA" id="ARBA00023015"/>
    </source>
</evidence>
<keyword evidence="3" id="KW-0694">RNA-binding</keyword>
<keyword evidence="1" id="KW-0507">mRNA processing</keyword>
<feature type="domain" description="SURP motif" evidence="8">
    <location>
        <begin position="328"/>
        <end position="373"/>
    </location>
</feature>
<feature type="domain" description="SURP motif" evidence="8">
    <location>
        <begin position="205"/>
        <end position="252"/>
    </location>
</feature>
<name>A0A9W7ZYW7_9FUNG</name>
<evidence type="ECO:0000259" key="8">
    <source>
        <dbReference type="PROSITE" id="PS50128"/>
    </source>
</evidence>
<dbReference type="Pfam" id="PF01805">
    <property type="entry name" value="Surp"/>
    <property type="match status" value="2"/>
</dbReference>
<dbReference type="Pfam" id="PF09750">
    <property type="entry name" value="DRY_EERY"/>
    <property type="match status" value="1"/>
</dbReference>
<dbReference type="PANTHER" id="PTHR13161:SF15">
    <property type="entry name" value="SPLICING FACTOR, SUPPRESSOR OF WHITE-APRICOT HOMOLOG"/>
    <property type="match status" value="1"/>
</dbReference>
<dbReference type="Proteomes" id="UP001150538">
    <property type="component" value="Unassembled WGS sequence"/>
</dbReference>
<keyword evidence="10" id="KW-1185">Reference proteome</keyword>
<dbReference type="GO" id="GO:0003723">
    <property type="term" value="F:RNA binding"/>
    <property type="evidence" value="ECO:0007669"/>
    <property type="project" value="UniProtKB-KW"/>
</dbReference>
<feature type="region of interest" description="Disordered" evidence="7">
    <location>
        <begin position="268"/>
        <end position="314"/>
    </location>
</feature>
<evidence type="ECO:0000313" key="9">
    <source>
        <dbReference type="EMBL" id="KAJ1919400.1"/>
    </source>
</evidence>
<dbReference type="SMART" id="SM00648">
    <property type="entry name" value="SWAP"/>
    <property type="match status" value="2"/>
</dbReference>
<gene>
    <name evidence="9" type="ORF">H4219_001992</name>
</gene>
<dbReference type="SUPFAM" id="SSF109905">
    <property type="entry name" value="Surp module (SWAP domain)"/>
    <property type="match status" value="2"/>
</dbReference>
<feature type="compositionally biased region" description="Basic residues" evidence="7">
    <location>
        <begin position="405"/>
        <end position="423"/>
    </location>
</feature>
<evidence type="ECO:0000256" key="7">
    <source>
        <dbReference type="SAM" id="MobiDB-lite"/>
    </source>
</evidence>
<evidence type="ECO:0000256" key="6">
    <source>
        <dbReference type="ARBA" id="ARBA00023187"/>
    </source>
</evidence>
<dbReference type="SMART" id="SM01141">
    <property type="entry name" value="DRY_EERY"/>
    <property type="match status" value="1"/>
</dbReference>
<dbReference type="AlphaFoldDB" id="A0A9W7ZYW7"/>
<dbReference type="InterPro" id="IPR035967">
    <property type="entry name" value="SWAP/Surp_sf"/>
</dbReference>
<keyword evidence="2" id="KW-0677">Repeat</keyword>
<organism evidence="9 10">
    <name type="scientific">Mycoemilia scoparia</name>
    <dbReference type="NCBI Taxonomy" id="417184"/>
    <lineage>
        <taxon>Eukaryota</taxon>
        <taxon>Fungi</taxon>
        <taxon>Fungi incertae sedis</taxon>
        <taxon>Zoopagomycota</taxon>
        <taxon>Kickxellomycotina</taxon>
        <taxon>Kickxellomycetes</taxon>
        <taxon>Kickxellales</taxon>
        <taxon>Kickxellaceae</taxon>
        <taxon>Mycoemilia</taxon>
    </lineage>
</organism>
<dbReference type="EMBL" id="JANBPU010000027">
    <property type="protein sequence ID" value="KAJ1919400.1"/>
    <property type="molecule type" value="Genomic_DNA"/>
</dbReference>
<feature type="compositionally biased region" description="Basic and acidic residues" evidence="7">
    <location>
        <begin position="297"/>
        <end position="308"/>
    </location>
</feature>